<evidence type="ECO:0000259" key="12">
    <source>
        <dbReference type="PROSITE" id="PS50026"/>
    </source>
</evidence>
<evidence type="ECO:0000256" key="7">
    <source>
        <dbReference type="ARBA" id="ARBA00023136"/>
    </source>
</evidence>
<keyword evidence="4" id="KW-0732">Signal</keyword>
<keyword evidence="9" id="KW-0325">Glycoprotein</keyword>
<reference evidence="13" key="3">
    <citation type="submission" date="2025-08" db="UniProtKB">
        <authorList>
            <consortium name="Ensembl"/>
        </authorList>
    </citation>
    <scope>IDENTIFICATION</scope>
    <source>
        <strain evidence="13">JP 163 A</strain>
    </source>
</reference>
<keyword evidence="7 11" id="KW-0472">Membrane</keyword>
<feature type="domain" description="EGF-like" evidence="12">
    <location>
        <begin position="97"/>
        <end position="134"/>
    </location>
</feature>
<reference evidence="14" key="2">
    <citation type="journal article" date="2013" name="Nat. Genet.">
        <title>The genome of the platyfish, Xiphophorus maculatus, provides insights into evolutionary adaptation and several complex traits.</title>
        <authorList>
            <person name="Schartl M."/>
            <person name="Walter R.B."/>
            <person name="Shen Y."/>
            <person name="Garcia T."/>
            <person name="Catchen J."/>
            <person name="Amores A."/>
            <person name="Braasch I."/>
            <person name="Chalopin D."/>
            <person name="Volff J.N."/>
            <person name="Lesch K.P."/>
            <person name="Bisazza A."/>
            <person name="Minx P."/>
            <person name="Hillier L."/>
            <person name="Wilson R.K."/>
            <person name="Fuerstenberg S."/>
            <person name="Boore J."/>
            <person name="Searle S."/>
            <person name="Postlethwait J.H."/>
            <person name="Warren W.C."/>
        </authorList>
    </citation>
    <scope>NUCLEOTIDE SEQUENCE [LARGE SCALE GENOMIC DNA]</scope>
    <source>
        <strain evidence="14">JP 163 A</strain>
    </source>
</reference>
<dbReference type="PANTHER" id="PTHR24049">
    <property type="entry name" value="CRUMBS FAMILY MEMBER"/>
    <property type="match status" value="1"/>
</dbReference>
<dbReference type="GeneTree" id="ENSGT00940000166445"/>
<dbReference type="GO" id="GO:0007157">
    <property type="term" value="P:heterophilic cell-cell adhesion via plasma membrane cell adhesion molecules"/>
    <property type="evidence" value="ECO:0007669"/>
    <property type="project" value="TreeGrafter"/>
</dbReference>
<dbReference type="FunFam" id="2.10.25.10:FF:000255">
    <property type="entry name" value="Sushi, nidogen and EGF-like domains 1"/>
    <property type="match status" value="1"/>
</dbReference>
<dbReference type="FunFam" id="2.10.25.10:FF:000118">
    <property type="entry name" value="protein delta homolog 2"/>
    <property type="match status" value="1"/>
</dbReference>
<protein>
    <recommendedName>
        <fullName evidence="12">EGF-like domain-containing protein</fullName>
    </recommendedName>
</protein>
<dbReference type="SUPFAM" id="SSF57196">
    <property type="entry name" value="EGF/Laminin"/>
    <property type="match status" value="2"/>
</dbReference>
<dbReference type="Ensembl" id="ENSXMAT00000018662.2">
    <property type="protein sequence ID" value="ENSXMAP00000018634.2"/>
    <property type="gene ID" value="ENSXMAG00000022413.1"/>
</dbReference>
<proteinExistence type="predicted"/>
<evidence type="ECO:0000256" key="9">
    <source>
        <dbReference type="ARBA" id="ARBA00023180"/>
    </source>
</evidence>
<keyword evidence="2 10" id="KW-0245">EGF-like domain</keyword>
<dbReference type="Proteomes" id="UP000002852">
    <property type="component" value="Unassembled WGS sequence"/>
</dbReference>
<sequence length="265" mass="28635">CHQTHGSCTVPGECKCHYGWTGSLCDQCVTFPGCVYGSCAEPWQCVCDVNWGGLLCDKVEHACLSSPCANGATCVEDPNGSTCVCPTGFTGKYCQNGLGPCDSNPCLHGGQCVATEGETATCDCPLGYSGNSCEVGKLTKNKKINHHRLVNAKYANREETNKDLLRKTWGEDTFRRLARSDLCPLLEGAMSDTTHGGLSLYMILVGILALVTICGCVVCTVVFSYLHRKRKKQQSVPQEEDSVPVSTVFTELIQTRSLTGHVLQH</sequence>
<dbReference type="PROSITE" id="PS01186">
    <property type="entry name" value="EGF_2"/>
    <property type="match status" value="2"/>
</dbReference>
<evidence type="ECO:0000256" key="8">
    <source>
        <dbReference type="ARBA" id="ARBA00023157"/>
    </source>
</evidence>
<keyword evidence="3 11" id="KW-0812">Transmembrane</keyword>
<dbReference type="Gene3D" id="2.10.25.10">
    <property type="entry name" value="Laminin"/>
    <property type="match status" value="3"/>
</dbReference>
<name>M4AVY9_XIPMA</name>
<dbReference type="PROSITE" id="PS50026">
    <property type="entry name" value="EGF_3"/>
    <property type="match status" value="2"/>
</dbReference>
<evidence type="ECO:0000256" key="10">
    <source>
        <dbReference type="PROSITE-ProRule" id="PRU00076"/>
    </source>
</evidence>
<dbReference type="CDD" id="cd00054">
    <property type="entry name" value="EGF_CA"/>
    <property type="match status" value="2"/>
</dbReference>
<evidence type="ECO:0000256" key="6">
    <source>
        <dbReference type="ARBA" id="ARBA00022989"/>
    </source>
</evidence>
<keyword evidence="8 10" id="KW-1015">Disulfide bond</keyword>
<feature type="disulfide bond" evidence="10">
    <location>
        <begin position="124"/>
        <end position="133"/>
    </location>
</feature>
<feature type="domain" description="EGF-like" evidence="12">
    <location>
        <begin position="59"/>
        <end position="95"/>
    </location>
</feature>
<keyword evidence="6 11" id="KW-1133">Transmembrane helix</keyword>
<evidence type="ECO:0000256" key="1">
    <source>
        <dbReference type="ARBA" id="ARBA00004479"/>
    </source>
</evidence>
<dbReference type="GO" id="GO:0032991">
    <property type="term" value="C:protein-containing complex"/>
    <property type="evidence" value="ECO:0007669"/>
    <property type="project" value="TreeGrafter"/>
</dbReference>
<reference evidence="14" key="1">
    <citation type="submission" date="2012-01" db="EMBL/GenBank/DDBJ databases">
        <authorList>
            <person name="Walter R."/>
            <person name="Schartl M."/>
            <person name="Warren W."/>
        </authorList>
    </citation>
    <scope>NUCLEOTIDE SEQUENCE [LARGE SCALE GENOMIC DNA]</scope>
    <source>
        <strain evidence="14">JP 163 A</strain>
    </source>
</reference>
<dbReference type="AlphaFoldDB" id="M4AVY9"/>
<dbReference type="FunFam" id="2.10.25.10:FF:000018">
    <property type="entry name" value="Delta-like 1"/>
    <property type="match status" value="1"/>
</dbReference>
<dbReference type="InterPro" id="IPR051022">
    <property type="entry name" value="Notch_Cell-Fate_Det"/>
</dbReference>
<keyword evidence="14" id="KW-1185">Reference proteome</keyword>
<organism evidence="13 14">
    <name type="scientific">Xiphophorus maculatus</name>
    <name type="common">Southern platyfish</name>
    <name type="synonym">Platypoecilus maculatus</name>
    <dbReference type="NCBI Taxonomy" id="8083"/>
    <lineage>
        <taxon>Eukaryota</taxon>
        <taxon>Metazoa</taxon>
        <taxon>Chordata</taxon>
        <taxon>Craniata</taxon>
        <taxon>Vertebrata</taxon>
        <taxon>Euteleostomi</taxon>
        <taxon>Actinopterygii</taxon>
        <taxon>Neopterygii</taxon>
        <taxon>Teleostei</taxon>
        <taxon>Neoteleostei</taxon>
        <taxon>Acanthomorphata</taxon>
        <taxon>Ovalentaria</taxon>
        <taxon>Atherinomorphae</taxon>
        <taxon>Cyprinodontiformes</taxon>
        <taxon>Poeciliidae</taxon>
        <taxon>Poeciliinae</taxon>
        <taxon>Xiphophorus</taxon>
    </lineage>
</organism>
<evidence type="ECO:0000256" key="3">
    <source>
        <dbReference type="ARBA" id="ARBA00022692"/>
    </source>
</evidence>
<dbReference type="HOGENOM" id="CLU_1113571_0_0_1"/>
<dbReference type="GO" id="GO:0005509">
    <property type="term" value="F:calcium ion binding"/>
    <property type="evidence" value="ECO:0007669"/>
    <property type="project" value="InterPro"/>
</dbReference>
<dbReference type="PROSITE" id="PS00022">
    <property type="entry name" value="EGF_1"/>
    <property type="match status" value="3"/>
</dbReference>
<evidence type="ECO:0000256" key="4">
    <source>
        <dbReference type="ARBA" id="ARBA00022729"/>
    </source>
</evidence>
<evidence type="ECO:0000256" key="11">
    <source>
        <dbReference type="SAM" id="Phobius"/>
    </source>
</evidence>
<dbReference type="Pfam" id="PF21700">
    <property type="entry name" value="EGF_DL_JAG"/>
    <property type="match status" value="2"/>
</dbReference>
<dbReference type="InterPro" id="IPR000742">
    <property type="entry name" value="EGF"/>
</dbReference>
<dbReference type="InterPro" id="IPR001881">
    <property type="entry name" value="EGF-like_Ca-bd_dom"/>
</dbReference>
<accession>M4AVY9</accession>
<dbReference type="SMART" id="SM00181">
    <property type="entry name" value="EGF"/>
    <property type="match status" value="4"/>
</dbReference>
<feature type="transmembrane region" description="Helical" evidence="11">
    <location>
        <begin position="200"/>
        <end position="226"/>
    </location>
</feature>
<feature type="disulfide bond" evidence="10">
    <location>
        <begin position="85"/>
        <end position="94"/>
    </location>
</feature>
<evidence type="ECO:0000313" key="14">
    <source>
        <dbReference type="Proteomes" id="UP000002852"/>
    </source>
</evidence>
<evidence type="ECO:0000313" key="13">
    <source>
        <dbReference type="Ensembl" id="ENSXMAP00000018634.2"/>
    </source>
</evidence>
<dbReference type="SMART" id="SM00179">
    <property type="entry name" value="EGF_CA"/>
    <property type="match status" value="2"/>
</dbReference>
<reference evidence="13" key="4">
    <citation type="submission" date="2025-09" db="UniProtKB">
        <authorList>
            <consortium name="Ensembl"/>
        </authorList>
    </citation>
    <scope>IDENTIFICATION</scope>
    <source>
        <strain evidence="13">JP 163 A</strain>
    </source>
</reference>
<dbReference type="PANTHER" id="PTHR24049:SF22">
    <property type="entry name" value="DROSOPHILA CRUMBS HOMOLOG"/>
    <property type="match status" value="1"/>
</dbReference>
<comment type="caution">
    <text evidence="10">Lacks conserved residue(s) required for the propagation of feature annotation.</text>
</comment>
<dbReference type="GO" id="GO:0005886">
    <property type="term" value="C:plasma membrane"/>
    <property type="evidence" value="ECO:0007669"/>
    <property type="project" value="TreeGrafter"/>
</dbReference>
<keyword evidence="5" id="KW-0677">Repeat</keyword>
<dbReference type="Pfam" id="PF00008">
    <property type="entry name" value="EGF"/>
    <property type="match status" value="2"/>
</dbReference>
<evidence type="ECO:0000256" key="2">
    <source>
        <dbReference type="ARBA" id="ARBA00022536"/>
    </source>
</evidence>
<comment type="subcellular location">
    <subcellularLocation>
        <location evidence="1">Membrane</location>
        <topology evidence="1">Single-pass type I membrane protein</topology>
    </subcellularLocation>
</comment>
<dbReference type="GO" id="GO:0045197">
    <property type="term" value="P:establishment or maintenance of epithelial cell apical/basal polarity"/>
    <property type="evidence" value="ECO:0007669"/>
    <property type="project" value="TreeGrafter"/>
</dbReference>
<evidence type="ECO:0000256" key="5">
    <source>
        <dbReference type="ARBA" id="ARBA00022737"/>
    </source>
</evidence>